<dbReference type="GO" id="GO:0005615">
    <property type="term" value="C:extracellular space"/>
    <property type="evidence" value="ECO:0007669"/>
    <property type="project" value="TreeGrafter"/>
</dbReference>
<reference evidence="7" key="1">
    <citation type="submission" date="2016-04" db="UniProtKB">
        <authorList>
            <consortium name="WormBaseParasite"/>
        </authorList>
    </citation>
    <scope>IDENTIFICATION</scope>
</reference>
<dbReference type="Gene3D" id="3.15.10.10">
    <property type="entry name" value="Bactericidal permeability-increasing protein, domain 1"/>
    <property type="match status" value="1"/>
</dbReference>
<keyword evidence="2" id="KW-1015">Disulfide bond</keyword>
<dbReference type="Proteomes" id="UP000274131">
    <property type="component" value="Unassembled WGS sequence"/>
</dbReference>
<protein>
    <submittedName>
        <fullName evidence="7">BPI2 domain-containing protein</fullName>
    </submittedName>
</protein>
<evidence type="ECO:0000256" key="1">
    <source>
        <dbReference type="ARBA" id="ARBA00007292"/>
    </source>
</evidence>
<dbReference type="InterPro" id="IPR017943">
    <property type="entry name" value="Bactericidal_perm-incr_a/b_dom"/>
</dbReference>
<proteinExistence type="inferred from homology"/>
<reference evidence="5 6" key="2">
    <citation type="submission" date="2018-10" db="EMBL/GenBank/DDBJ databases">
        <authorList>
            <consortium name="Pathogen Informatics"/>
        </authorList>
    </citation>
    <scope>NUCLEOTIDE SEQUENCE [LARGE SCALE GENOMIC DNA]</scope>
</reference>
<evidence type="ECO:0000259" key="3">
    <source>
        <dbReference type="SMART" id="SM00328"/>
    </source>
</evidence>
<dbReference type="SUPFAM" id="SSF55394">
    <property type="entry name" value="Bactericidal permeability-increasing protein, BPI"/>
    <property type="match status" value="2"/>
</dbReference>
<dbReference type="SMART" id="SM00329">
    <property type="entry name" value="BPI2"/>
    <property type="match status" value="1"/>
</dbReference>
<dbReference type="Gene3D" id="3.15.20.10">
    <property type="entry name" value="Bactericidal permeability-increasing protein, domain 2"/>
    <property type="match status" value="1"/>
</dbReference>
<organism evidence="7">
    <name type="scientific">Enterobius vermicularis</name>
    <name type="common">Human pinworm</name>
    <dbReference type="NCBI Taxonomy" id="51028"/>
    <lineage>
        <taxon>Eukaryota</taxon>
        <taxon>Metazoa</taxon>
        <taxon>Ecdysozoa</taxon>
        <taxon>Nematoda</taxon>
        <taxon>Chromadorea</taxon>
        <taxon>Rhabditida</taxon>
        <taxon>Spirurina</taxon>
        <taxon>Oxyuridomorpha</taxon>
        <taxon>Oxyuroidea</taxon>
        <taxon>Oxyuridae</taxon>
        <taxon>Enterobius</taxon>
    </lineage>
</organism>
<evidence type="ECO:0000313" key="6">
    <source>
        <dbReference type="Proteomes" id="UP000274131"/>
    </source>
</evidence>
<dbReference type="WBParaSite" id="EVEC_0000522201-mRNA-1">
    <property type="protein sequence ID" value="EVEC_0000522201-mRNA-1"/>
    <property type="gene ID" value="EVEC_0000522201"/>
</dbReference>
<accession>A0A158QAH9</accession>
<dbReference type="GO" id="GO:0008289">
    <property type="term" value="F:lipid binding"/>
    <property type="evidence" value="ECO:0007669"/>
    <property type="project" value="InterPro"/>
</dbReference>
<feature type="domain" description="Lipid-binding serum glycoprotein C-terminal" evidence="4">
    <location>
        <begin position="345"/>
        <end position="531"/>
    </location>
</feature>
<comment type="similarity">
    <text evidence="1">Belongs to the BPI/LBP/Plunc superfamily. BPI/LBP family.</text>
</comment>
<dbReference type="Pfam" id="PF02886">
    <property type="entry name" value="LBP_BPI_CETP_C"/>
    <property type="match status" value="1"/>
</dbReference>
<dbReference type="InterPro" id="IPR017942">
    <property type="entry name" value="Lipid-bd_serum_glycop_N"/>
</dbReference>
<feature type="domain" description="Lipid-binding serum glycoprotein N-terminal" evidence="3">
    <location>
        <begin position="62"/>
        <end position="290"/>
    </location>
</feature>
<evidence type="ECO:0000313" key="5">
    <source>
        <dbReference type="EMBL" id="VDD90124.1"/>
    </source>
</evidence>
<keyword evidence="6" id="KW-1185">Reference proteome</keyword>
<dbReference type="EMBL" id="UXUI01007989">
    <property type="protein sequence ID" value="VDD90124.1"/>
    <property type="molecule type" value="Genomic_DNA"/>
</dbReference>
<dbReference type="STRING" id="51028.A0A158QAH9"/>
<dbReference type="SMART" id="SM00328">
    <property type="entry name" value="BPI1"/>
    <property type="match status" value="1"/>
</dbReference>
<dbReference type="OrthoDB" id="10255543at2759"/>
<dbReference type="PANTHER" id="PTHR10504">
    <property type="entry name" value="BACTERICIDAL PERMEABILITY-INCREASING BPI PROTEIN-RELATED"/>
    <property type="match status" value="1"/>
</dbReference>
<dbReference type="InterPro" id="IPR001124">
    <property type="entry name" value="Lipid-bd_serum_glycop_C"/>
</dbReference>
<evidence type="ECO:0000259" key="4">
    <source>
        <dbReference type="SMART" id="SM00329"/>
    </source>
</evidence>
<dbReference type="Pfam" id="PF01273">
    <property type="entry name" value="LBP_BPI_CETP"/>
    <property type="match status" value="1"/>
</dbReference>
<name>A0A158QAH9_ENTVE</name>
<dbReference type="AlphaFoldDB" id="A0A158QAH9"/>
<evidence type="ECO:0000256" key="2">
    <source>
        <dbReference type="ARBA" id="ARBA00023157"/>
    </source>
</evidence>
<sequence length="531" mass="59810">MGAFPVALLRFLHLRLRPRIFFVIPLIISHFICQTNAVTAFHPLLHPGWPTNITSPTALRLRFYPSAIQYLNEIASDILAEQLPRIIIPNIYHRLSNDQGYISLKRVRVSRFRRAKLHNISVSEPNKVIWTMSGLNMWILGDLSGEVDIVVPLDLEGMAEIQADGIDFRLESALERSPSGVGHISAVSCRTNIRQVLVENHNGGLAGIALNLFKMAISEHIRPLIQTLICKRVTRFIDEDLNEKLAKLHRKLPLATAVSDSLFTQQFGHIHPETIMQRLPFNVTNLLKEVNWKITVDELKVLLSEDPKCYNNTAELASVGRFEVDNLSEQTPFGPSPLRWNDAGSKNNEMISLLFSDYIPNSLFYHAFRQGLLNLNIDEITSPSMASFLKTSCTFEAICLADLLPSLSEDYPKSKVQLTFTATRPPVIVFSSKDSGIILVYMYTEGTQKKQAAVLELDVVSDNQLLIKDNKLHGKILFERFDVRNTVNDSSVNDEELSNLGLLGSEMIENTINDALRHGFPIPVPEGYQLF</sequence>
<dbReference type="InterPro" id="IPR032942">
    <property type="entry name" value="BPI/LBP/Plunc"/>
</dbReference>
<dbReference type="PANTHER" id="PTHR10504:SF143">
    <property type="entry name" value="BPI2 DOMAIN-CONTAINING PROTEIN"/>
    <property type="match status" value="1"/>
</dbReference>
<gene>
    <name evidence="5" type="ORF">EVEC_LOCUS4875</name>
</gene>
<evidence type="ECO:0000313" key="7">
    <source>
        <dbReference type="WBParaSite" id="EVEC_0000522201-mRNA-1"/>
    </source>
</evidence>